<feature type="region of interest" description="Disordered" evidence="1">
    <location>
        <begin position="1"/>
        <end position="172"/>
    </location>
</feature>
<dbReference type="PANTHER" id="PTHR28061">
    <property type="entry name" value="INO EIGHTY SUBUNIT 4"/>
    <property type="match status" value="1"/>
</dbReference>
<dbReference type="GeneID" id="55966241"/>
<dbReference type="GO" id="GO:0006338">
    <property type="term" value="P:chromatin remodeling"/>
    <property type="evidence" value="ECO:0007669"/>
    <property type="project" value="InterPro"/>
</dbReference>
<comment type="caution">
    <text evidence="2">The sequence shown here is derived from an EMBL/GenBank/DDBJ whole genome shotgun (WGS) entry which is preliminary data.</text>
</comment>
<gene>
    <name evidence="2" type="ORF">GMORB2_0011</name>
</gene>
<dbReference type="Proteomes" id="UP000749293">
    <property type="component" value="Unassembled WGS sequence"/>
</dbReference>
<sequence length="325" mass="32656">MAPTTKPAAAEGRRKSGSSTAKLSLVVSVNVEPSKLRKLLEDKDTPVSEEEGSATPAPQTEDDVDVKQQTPDSASTTQPPANETNNASDSNAATPQAEGGTPAPPGAMPPPADGPKKKGVKRSAASINGGAGPDGAPKARGKPGPKKKPRLDDGTIDPTSGNRLSGIHKLGPKASLGAINAGLRALDRSGKPCRRWARGGFSIKTFTGVVWGVPRWTAPPKPSISDVDPDASAVPSAADTSSKDNKDAKETTNGDATADITIADATMADATMADTTVADAAAVEDSQSAVNSVNSNGGGPDIEMLSAADSAHASSPAPATVTASS</sequence>
<feature type="compositionally biased region" description="Low complexity" evidence="1">
    <location>
        <begin position="230"/>
        <end position="240"/>
    </location>
</feature>
<organism evidence="2 3">
    <name type="scientific">Geosmithia morbida</name>
    <dbReference type="NCBI Taxonomy" id="1094350"/>
    <lineage>
        <taxon>Eukaryota</taxon>
        <taxon>Fungi</taxon>
        <taxon>Dikarya</taxon>
        <taxon>Ascomycota</taxon>
        <taxon>Pezizomycotina</taxon>
        <taxon>Sordariomycetes</taxon>
        <taxon>Hypocreomycetidae</taxon>
        <taxon>Hypocreales</taxon>
        <taxon>Bionectriaceae</taxon>
        <taxon>Geosmithia</taxon>
    </lineage>
</organism>
<dbReference type="PANTHER" id="PTHR28061:SF1">
    <property type="entry name" value="INO80 COMPLEX SUBUNIT 4"/>
    <property type="match status" value="1"/>
</dbReference>
<reference evidence="2" key="1">
    <citation type="submission" date="2020-03" db="EMBL/GenBank/DDBJ databases">
        <title>Site-based positive gene gene selection in Geosmithia morbida across the United States reveals a broad range of putative effectors and factors for local host and environmental adapation.</title>
        <authorList>
            <person name="Onufrak A."/>
            <person name="Murdoch R.W."/>
            <person name="Gazis R."/>
            <person name="Huff M."/>
            <person name="Staton M."/>
            <person name="Klingeman W."/>
            <person name="Hadziabdic D."/>
        </authorList>
    </citation>
    <scope>NUCLEOTIDE SEQUENCE</scope>
    <source>
        <strain evidence="2">1262</strain>
    </source>
</reference>
<dbReference type="RefSeq" id="XP_035324927.1">
    <property type="nucleotide sequence ID" value="XM_035461997.1"/>
</dbReference>
<feature type="compositionally biased region" description="Basic and acidic residues" evidence="1">
    <location>
        <begin position="241"/>
        <end position="252"/>
    </location>
</feature>
<feature type="compositionally biased region" description="Basic and acidic residues" evidence="1">
    <location>
        <begin position="34"/>
        <end position="46"/>
    </location>
</feature>
<feature type="compositionally biased region" description="Basic residues" evidence="1">
    <location>
        <begin position="139"/>
        <end position="149"/>
    </location>
</feature>
<evidence type="ECO:0000313" key="3">
    <source>
        <dbReference type="Proteomes" id="UP000749293"/>
    </source>
</evidence>
<accession>A0A9P5D800</accession>
<evidence type="ECO:0000313" key="2">
    <source>
        <dbReference type="EMBL" id="KAF4126275.1"/>
    </source>
</evidence>
<protein>
    <submittedName>
        <fullName evidence="2">INO80 complex subunit Ies4</fullName>
    </submittedName>
</protein>
<dbReference type="OrthoDB" id="4093188at2759"/>
<feature type="compositionally biased region" description="Low complexity" evidence="1">
    <location>
        <begin position="92"/>
        <end position="101"/>
    </location>
</feature>
<dbReference type="GO" id="GO:0031011">
    <property type="term" value="C:Ino80 complex"/>
    <property type="evidence" value="ECO:0007669"/>
    <property type="project" value="InterPro"/>
</dbReference>
<feature type="region of interest" description="Disordered" evidence="1">
    <location>
        <begin position="284"/>
        <end position="325"/>
    </location>
</feature>
<name>A0A9P5D800_9HYPO</name>
<feature type="region of interest" description="Disordered" evidence="1">
    <location>
        <begin position="218"/>
        <end position="259"/>
    </location>
</feature>
<feature type="compositionally biased region" description="Polar residues" evidence="1">
    <location>
        <begin position="67"/>
        <end position="91"/>
    </location>
</feature>
<feature type="compositionally biased region" description="Pro residues" evidence="1">
    <location>
        <begin position="102"/>
        <end position="113"/>
    </location>
</feature>
<feature type="compositionally biased region" description="Low complexity" evidence="1">
    <location>
        <begin position="306"/>
        <end position="325"/>
    </location>
</feature>
<dbReference type="Pfam" id="PF08193">
    <property type="entry name" value="INO80_Ies4"/>
    <property type="match status" value="1"/>
</dbReference>
<dbReference type="AlphaFoldDB" id="A0A9P5D800"/>
<dbReference type="InterPro" id="IPR013175">
    <property type="entry name" value="INO80_su_Ies4"/>
</dbReference>
<feature type="compositionally biased region" description="Polar residues" evidence="1">
    <location>
        <begin position="285"/>
        <end position="295"/>
    </location>
</feature>
<proteinExistence type="predicted"/>
<evidence type="ECO:0000256" key="1">
    <source>
        <dbReference type="SAM" id="MobiDB-lite"/>
    </source>
</evidence>
<keyword evidence="3" id="KW-1185">Reference proteome</keyword>
<dbReference type="EMBL" id="JAANYQ010000001">
    <property type="protein sequence ID" value="KAF4126275.1"/>
    <property type="molecule type" value="Genomic_DNA"/>
</dbReference>